<dbReference type="Proteomes" id="UP001162483">
    <property type="component" value="Unassembled WGS sequence"/>
</dbReference>
<dbReference type="EMBL" id="CATNWA010017402">
    <property type="protein sequence ID" value="CAI9600197.1"/>
    <property type="molecule type" value="Genomic_DNA"/>
</dbReference>
<organism evidence="2 3">
    <name type="scientific">Staurois parvus</name>
    <dbReference type="NCBI Taxonomy" id="386267"/>
    <lineage>
        <taxon>Eukaryota</taxon>
        <taxon>Metazoa</taxon>
        <taxon>Chordata</taxon>
        <taxon>Craniata</taxon>
        <taxon>Vertebrata</taxon>
        <taxon>Euteleostomi</taxon>
        <taxon>Amphibia</taxon>
        <taxon>Batrachia</taxon>
        <taxon>Anura</taxon>
        <taxon>Neobatrachia</taxon>
        <taxon>Ranoidea</taxon>
        <taxon>Ranidae</taxon>
        <taxon>Staurois</taxon>
    </lineage>
</organism>
<dbReference type="InterPro" id="IPR040350">
    <property type="entry name" value="TMEM272"/>
</dbReference>
<dbReference type="PANTHER" id="PTHR33444">
    <property type="entry name" value="SI:DKEY-19B23.12-RELATED"/>
    <property type="match status" value="1"/>
</dbReference>
<feature type="non-terminal residue" evidence="2">
    <location>
        <position position="118"/>
    </location>
</feature>
<keyword evidence="3" id="KW-1185">Reference proteome</keyword>
<accession>A0ABN9FTT8</accession>
<feature type="transmembrane region" description="Helical" evidence="1">
    <location>
        <begin position="83"/>
        <end position="103"/>
    </location>
</feature>
<sequence>MIVMGAVYKDKCPIQPYIPIFLMVTGATHLAAFLILLVRSVFETCSMILEGLIGTFSFAWFITGSVWVFKIYKEYEGQCDKDLYLFAFGILLCEYVLIGLALLCPCFCGTPRAYFYER</sequence>
<keyword evidence="1" id="KW-0812">Transmembrane</keyword>
<keyword evidence="1" id="KW-0472">Membrane</keyword>
<evidence type="ECO:0000256" key="1">
    <source>
        <dbReference type="SAM" id="Phobius"/>
    </source>
</evidence>
<feature type="transmembrane region" description="Helical" evidence="1">
    <location>
        <begin position="48"/>
        <end position="71"/>
    </location>
</feature>
<name>A0ABN9FTT8_9NEOB</name>
<feature type="transmembrane region" description="Helical" evidence="1">
    <location>
        <begin position="20"/>
        <end position="42"/>
    </location>
</feature>
<reference evidence="2" key="1">
    <citation type="submission" date="2023-05" db="EMBL/GenBank/DDBJ databases">
        <authorList>
            <person name="Stuckert A."/>
        </authorList>
    </citation>
    <scope>NUCLEOTIDE SEQUENCE</scope>
</reference>
<comment type="caution">
    <text evidence="2">The sequence shown here is derived from an EMBL/GenBank/DDBJ whole genome shotgun (WGS) entry which is preliminary data.</text>
</comment>
<proteinExistence type="predicted"/>
<evidence type="ECO:0000313" key="3">
    <source>
        <dbReference type="Proteomes" id="UP001162483"/>
    </source>
</evidence>
<protein>
    <submittedName>
        <fullName evidence="2">Uncharacterized protein</fullName>
    </submittedName>
</protein>
<gene>
    <name evidence="2" type="ORF">SPARVUS_LOCUS12713048</name>
</gene>
<dbReference type="PANTHER" id="PTHR33444:SF12">
    <property type="entry name" value="TRANSMEMBRANE PROTEIN 272"/>
    <property type="match status" value="1"/>
</dbReference>
<keyword evidence="1" id="KW-1133">Transmembrane helix</keyword>
<evidence type="ECO:0000313" key="2">
    <source>
        <dbReference type="EMBL" id="CAI9600197.1"/>
    </source>
</evidence>